<reference evidence="2" key="1">
    <citation type="submission" date="2016-11" db="EMBL/GenBank/DDBJ databases">
        <authorList>
            <person name="Varghese N."/>
            <person name="Submissions S."/>
        </authorList>
    </citation>
    <scope>NUCLEOTIDE SEQUENCE [LARGE SCALE GENOMIC DNA]</scope>
    <source>
        <strain evidence="2">DSM 15518</strain>
    </source>
</reference>
<dbReference type="EMBL" id="FRAE01000012">
    <property type="protein sequence ID" value="SHJ74243.1"/>
    <property type="molecule type" value="Genomic_DNA"/>
</dbReference>
<dbReference type="AlphaFoldDB" id="A0A1M6LSU0"/>
<name>A0A1M6LSU0_9FIRM</name>
<protein>
    <recommendedName>
        <fullName evidence="3">AP2 domain-containing protein</fullName>
    </recommendedName>
</protein>
<gene>
    <name evidence="1" type="ORF">SAMN02744037_00719</name>
</gene>
<dbReference type="Proteomes" id="UP000242497">
    <property type="component" value="Unassembled WGS sequence"/>
</dbReference>
<proteinExistence type="predicted"/>
<evidence type="ECO:0000313" key="1">
    <source>
        <dbReference type="EMBL" id="SHJ74243.1"/>
    </source>
</evidence>
<evidence type="ECO:0000313" key="2">
    <source>
        <dbReference type="Proteomes" id="UP000242497"/>
    </source>
</evidence>
<dbReference type="RefSeq" id="WP_072887346.1">
    <property type="nucleotide sequence ID" value="NZ_FRAE01000012.1"/>
</dbReference>
<dbReference type="OrthoDB" id="552713at2"/>
<organism evidence="1 2">
    <name type="scientific">Tepidibacter formicigenes DSM 15518</name>
    <dbReference type="NCBI Taxonomy" id="1123349"/>
    <lineage>
        <taxon>Bacteria</taxon>
        <taxon>Bacillati</taxon>
        <taxon>Bacillota</taxon>
        <taxon>Clostridia</taxon>
        <taxon>Peptostreptococcales</taxon>
        <taxon>Peptostreptococcaceae</taxon>
        <taxon>Tepidibacter</taxon>
    </lineage>
</organism>
<dbReference type="STRING" id="1123349.SAMN02744037_00719"/>
<sequence length="219" mass="25768">MAKLIDLTGQRFGKLVVIKRGKNDKTNHARWYCQCDCGEVVLVTRGNLRNGRAKSCGCLRREKITRYNIKKDNTGESKTKLYQIWIAMRQRVKNPNSQAFKNYGGRGITICKEWEEDFQVFKKWSISNGYKENLSIDRIDNDKGYSPENCRWTDWETQCNNTRNNINITYNGETKTITEWEKTLGFKRNVLLNRIYKYDWSVEKAFTTPVKKQKSHNGK</sequence>
<evidence type="ECO:0008006" key="3">
    <source>
        <dbReference type="Google" id="ProtNLM"/>
    </source>
</evidence>
<keyword evidence="2" id="KW-1185">Reference proteome</keyword>
<accession>A0A1M6LSU0</accession>